<protein>
    <submittedName>
        <fullName evidence="2">Uncharacterized protein</fullName>
    </submittedName>
</protein>
<evidence type="ECO:0000313" key="2">
    <source>
        <dbReference type="EMBL" id="QGZ96506.1"/>
    </source>
</evidence>
<sequence>MSTSDLSAVAARRAEIVSFVDGYDAKVAALRAELEELAVTERVLHRLERLMPEEPAEYAEEYANEPLGQRTVSAIKTLLARRNS</sequence>
<evidence type="ECO:0000313" key="3">
    <source>
        <dbReference type="Proteomes" id="UP000431269"/>
    </source>
</evidence>
<reference evidence="3" key="1">
    <citation type="submission" date="2019-12" db="EMBL/GenBank/DDBJ databases">
        <title>Complete genome of Terracaulis silvestris 0127_4.</title>
        <authorList>
            <person name="Vieira S."/>
            <person name="Riedel T."/>
            <person name="Sproer C."/>
            <person name="Pascual J."/>
            <person name="Boedeker C."/>
            <person name="Overmann J."/>
        </authorList>
    </citation>
    <scope>NUCLEOTIDE SEQUENCE [LARGE SCALE GENOMIC DNA]</scope>
    <source>
        <strain evidence="3">0127_4</strain>
    </source>
</reference>
<keyword evidence="1" id="KW-0175">Coiled coil</keyword>
<keyword evidence="3" id="KW-1185">Reference proteome</keyword>
<gene>
    <name evidence="2" type="ORF">DSM104635_03366</name>
</gene>
<dbReference type="EMBL" id="CP047045">
    <property type="protein sequence ID" value="QGZ96506.1"/>
    <property type="molecule type" value="Genomic_DNA"/>
</dbReference>
<dbReference type="RefSeq" id="WP_158767289.1">
    <property type="nucleotide sequence ID" value="NZ_CP047045.1"/>
</dbReference>
<evidence type="ECO:0000256" key="1">
    <source>
        <dbReference type="SAM" id="Coils"/>
    </source>
</evidence>
<name>A0A6I6MSV4_9CAUL</name>
<organism evidence="2 3">
    <name type="scientific">Terricaulis silvestris</name>
    <dbReference type="NCBI Taxonomy" id="2686094"/>
    <lineage>
        <taxon>Bacteria</taxon>
        <taxon>Pseudomonadati</taxon>
        <taxon>Pseudomonadota</taxon>
        <taxon>Alphaproteobacteria</taxon>
        <taxon>Caulobacterales</taxon>
        <taxon>Caulobacteraceae</taxon>
        <taxon>Terricaulis</taxon>
    </lineage>
</organism>
<accession>A0A6I6MSV4</accession>
<proteinExistence type="predicted"/>
<dbReference type="Proteomes" id="UP000431269">
    <property type="component" value="Chromosome"/>
</dbReference>
<dbReference type="AlphaFoldDB" id="A0A6I6MSV4"/>
<feature type="coiled-coil region" evidence="1">
    <location>
        <begin position="20"/>
        <end position="50"/>
    </location>
</feature>
<dbReference type="KEGG" id="tsv:DSM104635_03366"/>